<accession>A0AA36A3V8</accession>
<dbReference type="Proteomes" id="UP001177003">
    <property type="component" value="Chromosome 9"/>
</dbReference>
<dbReference type="PROSITE" id="PS50004">
    <property type="entry name" value="C2"/>
    <property type="match status" value="1"/>
</dbReference>
<dbReference type="InterPro" id="IPR052981">
    <property type="entry name" value="Ingression_C2_domain"/>
</dbReference>
<dbReference type="AlphaFoldDB" id="A0AA36A3V8"/>
<dbReference type="SMART" id="SM00239">
    <property type="entry name" value="C2"/>
    <property type="match status" value="1"/>
</dbReference>
<dbReference type="InterPro" id="IPR000008">
    <property type="entry name" value="C2_dom"/>
</dbReference>
<dbReference type="PANTHER" id="PTHR47052">
    <property type="entry name" value="CONSERVED SERINE PROLINE-RICH PROTEIN (AFU_ORTHOLOGUE AFUA_2G01790)"/>
    <property type="match status" value="1"/>
</dbReference>
<feature type="domain" description="C2" evidence="1">
    <location>
        <begin position="7"/>
        <end position="127"/>
    </location>
</feature>
<evidence type="ECO:0000259" key="1">
    <source>
        <dbReference type="PROSITE" id="PS50004"/>
    </source>
</evidence>
<keyword evidence="3" id="KW-1185">Reference proteome</keyword>
<dbReference type="SUPFAM" id="SSF49562">
    <property type="entry name" value="C2 domain (Calcium/lipid-binding domain, CaLB)"/>
    <property type="match status" value="1"/>
</dbReference>
<evidence type="ECO:0000313" key="3">
    <source>
        <dbReference type="Proteomes" id="UP001177003"/>
    </source>
</evidence>
<evidence type="ECO:0000313" key="2">
    <source>
        <dbReference type="EMBL" id="CAI9304124.1"/>
    </source>
</evidence>
<dbReference type="InterPro" id="IPR035892">
    <property type="entry name" value="C2_domain_sf"/>
</dbReference>
<gene>
    <name evidence="2" type="ORF">LSALG_LOCUS42529</name>
</gene>
<organism evidence="2 3">
    <name type="scientific">Lactuca saligna</name>
    <name type="common">Willowleaf lettuce</name>
    <dbReference type="NCBI Taxonomy" id="75948"/>
    <lineage>
        <taxon>Eukaryota</taxon>
        <taxon>Viridiplantae</taxon>
        <taxon>Streptophyta</taxon>
        <taxon>Embryophyta</taxon>
        <taxon>Tracheophyta</taxon>
        <taxon>Spermatophyta</taxon>
        <taxon>Magnoliopsida</taxon>
        <taxon>eudicotyledons</taxon>
        <taxon>Gunneridae</taxon>
        <taxon>Pentapetalae</taxon>
        <taxon>asterids</taxon>
        <taxon>campanulids</taxon>
        <taxon>Asterales</taxon>
        <taxon>Asteraceae</taxon>
        <taxon>Cichorioideae</taxon>
        <taxon>Cichorieae</taxon>
        <taxon>Lactucinae</taxon>
        <taxon>Lactuca</taxon>
    </lineage>
</organism>
<protein>
    <recommendedName>
        <fullName evidence="1">C2 domain-containing protein</fullName>
    </recommendedName>
</protein>
<dbReference type="Pfam" id="PF00168">
    <property type="entry name" value="C2"/>
    <property type="match status" value="1"/>
</dbReference>
<dbReference type="Gene3D" id="2.60.40.150">
    <property type="entry name" value="C2 domain"/>
    <property type="match status" value="1"/>
</dbReference>
<dbReference type="PANTHER" id="PTHR47052:SF12">
    <property type="entry name" value="C2 DOMAIN-CONTAINING PROTEIN"/>
    <property type="match status" value="1"/>
</dbReference>
<proteinExistence type="predicted"/>
<dbReference type="EMBL" id="OX465085">
    <property type="protein sequence ID" value="CAI9304124.1"/>
    <property type="molecule type" value="Genomic_DNA"/>
</dbReference>
<reference evidence="2" key="1">
    <citation type="submission" date="2023-04" db="EMBL/GenBank/DDBJ databases">
        <authorList>
            <person name="Vijverberg K."/>
            <person name="Xiong W."/>
            <person name="Schranz E."/>
        </authorList>
    </citation>
    <scope>NUCLEOTIDE SEQUENCE</scope>
</reference>
<name>A0AA36A3V8_LACSI</name>
<dbReference type="CDD" id="cd00030">
    <property type="entry name" value="C2"/>
    <property type="match status" value="1"/>
</dbReference>
<sequence>MYNNQPSIPSASYHHHQPMANHRIHGNVLEVNVICCYKLKDTEWISRQDPYVCVEYGNNRSRTRTNTDGGKNPTFQEKFVYGMIEGLRELNIMVWNSNILSHDDFIGSGKVQLAKVISHGFDDSSWPLQSKTGRYAGEVRLIMHYNNVNNHANSYATSAPPYGASGPPHVPMYSAPPPPPPPPHSSMSYPPPYLPTGAYPAPPVAYSFPPNSGGYPPPSPYPYPPDPYSARPYRYPGGYPPPY</sequence>